<dbReference type="Gene3D" id="3.30.450.20">
    <property type="entry name" value="PAS domain"/>
    <property type="match status" value="1"/>
</dbReference>
<dbReference type="InterPro" id="IPR000014">
    <property type="entry name" value="PAS"/>
</dbReference>
<dbReference type="InterPro" id="IPR004358">
    <property type="entry name" value="Sig_transdc_His_kin-like_C"/>
</dbReference>
<dbReference type="InterPro" id="IPR035965">
    <property type="entry name" value="PAS-like_dom_sf"/>
</dbReference>
<dbReference type="RefSeq" id="WP_213173329.1">
    <property type="nucleotide sequence ID" value="NZ_JAGQFT020000001.1"/>
</dbReference>
<comment type="catalytic activity">
    <reaction evidence="1">
        <text>ATP + protein L-histidine = ADP + protein N-phospho-L-histidine.</text>
        <dbReference type="EC" id="2.7.13.3"/>
    </reaction>
</comment>
<evidence type="ECO:0000313" key="5">
    <source>
        <dbReference type="EMBL" id="MBS7455760.1"/>
    </source>
</evidence>
<dbReference type="NCBIfam" id="TIGR00229">
    <property type="entry name" value="sensory_box"/>
    <property type="match status" value="1"/>
</dbReference>
<evidence type="ECO:0000256" key="2">
    <source>
        <dbReference type="ARBA" id="ARBA00012438"/>
    </source>
</evidence>
<protein>
    <recommendedName>
        <fullName evidence="2">histidine kinase</fullName>
        <ecNumber evidence="2">2.7.13.3</ecNumber>
    </recommendedName>
</protein>
<dbReference type="EMBL" id="JAGQFT020000001">
    <property type="protein sequence ID" value="MBS7455760.1"/>
    <property type="molecule type" value="Genomic_DNA"/>
</dbReference>
<dbReference type="Pfam" id="PF08448">
    <property type="entry name" value="PAS_4"/>
    <property type="match status" value="1"/>
</dbReference>
<dbReference type="CDD" id="cd00130">
    <property type="entry name" value="PAS"/>
    <property type="match status" value="1"/>
</dbReference>
<name>A0AAP2FYD7_9GAMM</name>
<comment type="caution">
    <text evidence="5">The sequence shown here is derived from an EMBL/GenBank/DDBJ whole genome shotgun (WGS) entry which is preliminary data.</text>
</comment>
<reference evidence="5 6" key="1">
    <citation type="journal article" date="2021" name="Microbiol. Resour. Announc.">
        <title>Draft Genome Sequence of Coralloluteibacterium stylophorae LMG 29479T.</title>
        <authorList>
            <person name="Karlyshev A.V."/>
            <person name="Kudryashova E.B."/>
            <person name="Ariskina E.V."/>
            <person name="Conroy A.P."/>
            <person name="Abidueva E.Y."/>
        </authorList>
    </citation>
    <scope>NUCLEOTIDE SEQUENCE [LARGE SCALE GENOMIC DNA]</scope>
    <source>
        <strain evidence="5 6">LMG 29479</strain>
    </source>
</reference>
<dbReference type="Pfam" id="PF02518">
    <property type="entry name" value="HATPase_c"/>
    <property type="match status" value="1"/>
</dbReference>
<keyword evidence="6" id="KW-1185">Reference proteome</keyword>
<dbReference type="InterPro" id="IPR013656">
    <property type="entry name" value="PAS_4"/>
</dbReference>
<feature type="domain" description="Histidine kinase" evidence="4">
    <location>
        <begin position="208"/>
        <end position="424"/>
    </location>
</feature>
<dbReference type="AlphaFoldDB" id="A0AAP2FYD7"/>
<sequence>MVSQNADHPAPDGRYFSLLAASQDCVKELDLDGRILFISENGRKALEAGDGDVLCGRSWIDLWPEGGRAQAREAVAKAADGVTASFRAFGPTCRGTPRWWDVVIAPFPTGEGQRLLGIAHDVTAEVQATEALARLNEALHRSDGSELHLRLAESRPAWSAGPLPETAAAGQGDAAPADASLSESVRRVTARLDEQVEKERIIGQLTNGLAHDFNNILQLMLNGLWILEKRVAEGDERSRDLIRMALAAGEQGALMTKRLLGFAREQVHAVEGIDVRTCVTDASELLKLALPRTHELRIDCCDEQAIACIDVHLLQRALLNLAINARDAMEAGGTITIRTRVCGRCETTPAGYVQVSVADTGTGIPDEIRPRLFEPYFTTKMIGKGSGLGLAQVKAFVEEAGGRVELDSRVGVGTTVHLYLPRVFEAEACETAAEQTVAEDSGLDAA</sequence>
<feature type="region of interest" description="Disordered" evidence="3">
    <location>
        <begin position="160"/>
        <end position="182"/>
    </location>
</feature>
<dbReference type="Gene3D" id="1.10.287.130">
    <property type="match status" value="1"/>
</dbReference>
<dbReference type="InterPro" id="IPR003594">
    <property type="entry name" value="HATPase_dom"/>
</dbReference>
<dbReference type="PANTHER" id="PTHR43065">
    <property type="entry name" value="SENSOR HISTIDINE KINASE"/>
    <property type="match status" value="1"/>
</dbReference>
<dbReference type="SMART" id="SM00091">
    <property type="entry name" value="PAS"/>
    <property type="match status" value="1"/>
</dbReference>
<dbReference type="GO" id="GO:0000155">
    <property type="term" value="F:phosphorelay sensor kinase activity"/>
    <property type="evidence" value="ECO:0007669"/>
    <property type="project" value="InterPro"/>
</dbReference>
<evidence type="ECO:0000313" key="6">
    <source>
        <dbReference type="Proteomes" id="UP000675747"/>
    </source>
</evidence>
<feature type="compositionally biased region" description="Low complexity" evidence="3">
    <location>
        <begin position="167"/>
        <end position="179"/>
    </location>
</feature>
<dbReference type="InterPro" id="IPR036097">
    <property type="entry name" value="HisK_dim/P_sf"/>
</dbReference>
<dbReference type="SUPFAM" id="SSF47384">
    <property type="entry name" value="Homodimeric domain of signal transducing histidine kinase"/>
    <property type="match status" value="1"/>
</dbReference>
<dbReference type="PRINTS" id="PR00344">
    <property type="entry name" value="BCTRLSENSOR"/>
</dbReference>
<dbReference type="PANTHER" id="PTHR43065:SF42">
    <property type="entry name" value="TWO-COMPONENT SENSOR PPRA"/>
    <property type="match status" value="1"/>
</dbReference>
<dbReference type="SUPFAM" id="SSF55874">
    <property type="entry name" value="ATPase domain of HSP90 chaperone/DNA topoisomerase II/histidine kinase"/>
    <property type="match status" value="1"/>
</dbReference>
<organism evidence="5 6">
    <name type="scientific">Coralloluteibacterium stylophorae</name>
    <dbReference type="NCBI Taxonomy" id="1776034"/>
    <lineage>
        <taxon>Bacteria</taxon>
        <taxon>Pseudomonadati</taxon>
        <taxon>Pseudomonadota</taxon>
        <taxon>Gammaproteobacteria</taxon>
        <taxon>Lysobacterales</taxon>
        <taxon>Lysobacteraceae</taxon>
        <taxon>Coralloluteibacterium</taxon>
    </lineage>
</organism>
<evidence type="ECO:0000256" key="1">
    <source>
        <dbReference type="ARBA" id="ARBA00000085"/>
    </source>
</evidence>
<dbReference type="InterPro" id="IPR005467">
    <property type="entry name" value="His_kinase_dom"/>
</dbReference>
<dbReference type="SUPFAM" id="SSF55785">
    <property type="entry name" value="PYP-like sensor domain (PAS domain)"/>
    <property type="match status" value="1"/>
</dbReference>
<gene>
    <name evidence="5" type="ORF">KB893_001235</name>
</gene>
<dbReference type="PROSITE" id="PS50109">
    <property type="entry name" value="HIS_KIN"/>
    <property type="match status" value="1"/>
</dbReference>
<dbReference type="EC" id="2.7.13.3" evidence="2"/>
<accession>A0AAP2FYD7</accession>
<dbReference type="InterPro" id="IPR036890">
    <property type="entry name" value="HATPase_C_sf"/>
</dbReference>
<dbReference type="SMART" id="SM00387">
    <property type="entry name" value="HATPase_c"/>
    <property type="match status" value="1"/>
</dbReference>
<proteinExistence type="predicted"/>
<evidence type="ECO:0000256" key="3">
    <source>
        <dbReference type="SAM" id="MobiDB-lite"/>
    </source>
</evidence>
<evidence type="ECO:0000259" key="4">
    <source>
        <dbReference type="PROSITE" id="PS50109"/>
    </source>
</evidence>
<dbReference type="Proteomes" id="UP000675747">
    <property type="component" value="Unassembled WGS sequence"/>
</dbReference>
<dbReference type="Gene3D" id="3.30.565.10">
    <property type="entry name" value="Histidine kinase-like ATPase, C-terminal domain"/>
    <property type="match status" value="1"/>
</dbReference>